<protein>
    <recommendedName>
        <fullName evidence="4">Type II secretion system protein</fullName>
    </recommendedName>
</protein>
<evidence type="ECO:0000256" key="1">
    <source>
        <dbReference type="SAM" id="Phobius"/>
    </source>
</evidence>
<dbReference type="EMBL" id="VAUV01000005">
    <property type="protein sequence ID" value="TLD71493.1"/>
    <property type="molecule type" value="Genomic_DNA"/>
</dbReference>
<name>A0A5R8KGQ3_9BACT</name>
<dbReference type="SUPFAM" id="SSF49899">
    <property type="entry name" value="Concanavalin A-like lectins/glucanases"/>
    <property type="match status" value="2"/>
</dbReference>
<evidence type="ECO:0000313" key="2">
    <source>
        <dbReference type="EMBL" id="TLD71493.1"/>
    </source>
</evidence>
<accession>A0A5R8KGQ3</accession>
<proteinExistence type="predicted"/>
<reference evidence="2 3" key="1">
    <citation type="submission" date="2019-05" db="EMBL/GenBank/DDBJ databases">
        <title>Verrucobacter flavum gen. nov., sp. nov. a new member of the family Verrucomicrobiaceae.</title>
        <authorList>
            <person name="Szuroczki S."/>
            <person name="Abbaszade G."/>
            <person name="Szabo A."/>
            <person name="Felfoldi T."/>
            <person name="Schumann P."/>
            <person name="Boka K."/>
            <person name="Keki Z."/>
            <person name="Toumi M."/>
            <person name="Toth E."/>
        </authorList>
    </citation>
    <scope>NUCLEOTIDE SEQUENCE [LARGE SCALE GENOMIC DNA]</scope>
    <source>
        <strain evidence="2 3">MG-N-17</strain>
    </source>
</reference>
<feature type="transmembrane region" description="Helical" evidence="1">
    <location>
        <begin position="15"/>
        <end position="35"/>
    </location>
</feature>
<comment type="caution">
    <text evidence="2">The sequence shown here is derived from an EMBL/GenBank/DDBJ whole genome shotgun (WGS) entry which is preliminary data.</text>
</comment>
<keyword evidence="3" id="KW-1185">Reference proteome</keyword>
<keyword evidence="1" id="KW-0472">Membrane</keyword>
<dbReference type="RefSeq" id="WP_206170923.1">
    <property type="nucleotide sequence ID" value="NZ_VAUV01000005.1"/>
</dbReference>
<organism evidence="2 3">
    <name type="scientific">Phragmitibacter flavus</name>
    <dbReference type="NCBI Taxonomy" id="2576071"/>
    <lineage>
        <taxon>Bacteria</taxon>
        <taxon>Pseudomonadati</taxon>
        <taxon>Verrucomicrobiota</taxon>
        <taxon>Verrucomicrobiia</taxon>
        <taxon>Verrucomicrobiales</taxon>
        <taxon>Verrucomicrobiaceae</taxon>
        <taxon>Phragmitibacter</taxon>
    </lineage>
</organism>
<evidence type="ECO:0000313" key="3">
    <source>
        <dbReference type="Proteomes" id="UP000306196"/>
    </source>
</evidence>
<gene>
    <name evidence="2" type="ORF">FEM03_08185</name>
</gene>
<evidence type="ECO:0008006" key="4">
    <source>
        <dbReference type="Google" id="ProtNLM"/>
    </source>
</evidence>
<dbReference type="AlphaFoldDB" id="A0A5R8KGQ3"/>
<keyword evidence="1" id="KW-0812">Transmembrane</keyword>
<keyword evidence="1" id="KW-1133">Transmembrane helix</keyword>
<dbReference type="InterPro" id="IPR013320">
    <property type="entry name" value="ConA-like_dom_sf"/>
</dbReference>
<sequence>MSADRSKTTPSSRHGFALIVISVMLVIAGLLFSAYNPTKAGRTLDKVDSTKAKLRVIDDALKAYKITSGGKYPCPASRIAPAASDWYGAEAENCPNATVTCPAGLSCPSSDSNLALIGTIPTRALDLSDSYMYDEWGSRIIYAINFGRVHTGSAKDPIILQTIDGTAINPAPDYVIGSHGPNRIGAYNRVGIQEKYCTGGTDDVENCDDDITFIDDKWSVTGATVLGSTRSFDDMVLNDVVAKVPCPLEIPGCVLWLDATDINADGVDYTEDSTESEITNVTTWYDKSGQGRDAVAGNAPVRQTGSFEFLDDEGNLVSRPTVFFNGTKSLSTAAASWGNKFTLMAVILPSTNVTSNIFRTDGNHINFGYTRNGAGRQQISAQFRGCPETCGTNYRSGLPGRKVLVTGHSGGVGTKSGIRINGQQHIEGIHGTSAMSTSPFSFVIGGNSAGFNGEVAELVYYPTNLPDNQIKQLECYMSEKYGMKLDHCTNYCVGEVTTPACPGDVDDCQIWYSANDASLLKSYSGMPVSDGDTIEFWCDKSGHNNNAISYGSPSFKANGFSTGFDSVHTADVINANKGGFILPKTDIDNGFTTFFVAKFAYDYSNQEIISMWNSANMLTPYHNVYRMWQYSFHSGTTGYFGQNSAFVGTEYILALKHDPIAEIATLYVNGEMVSEIEAREVYYHPSASAYLEAVRKVS</sequence>
<dbReference type="Proteomes" id="UP000306196">
    <property type="component" value="Unassembled WGS sequence"/>
</dbReference>